<evidence type="ECO:0000256" key="1">
    <source>
        <dbReference type="SAM" id="MobiDB-lite"/>
    </source>
</evidence>
<gene>
    <name evidence="3" type="ORF">G3R41_03155</name>
    <name evidence="2" type="ORF">GCU67_03155</name>
</gene>
<organism evidence="3 5">
    <name type="scientific">Modestobacter muralis</name>
    <dbReference type="NCBI Taxonomy" id="1608614"/>
    <lineage>
        <taxon>Bacteria</taxon>
        <taxon>Bacillati</taxon>
        <taxon>Actinomycetota</taxon>
        <taxon>Actinomycetes</taxon>
        <taxon>Geodermatophilales</taxon>
        <taxon>Geodermatophilaceae</taxon>
        <taxon>Modestobacter</taxon>
    </lineage>
</organism>
<dbReference type="EMBL" id="JAAGWH010000011">
    <property type="protein sequence ID" value="NEK93177.1"/>
    <property type="molecule type" value="Genomic_DNA"/>
</dbReference>
<reference evidence="3 5" key="2">
    <citation type="submission" date="2020-02" db="EMBL/GenBank/DDBJ databases">
        <title>The WGS of Modestobacter muralis DSM 100205.</title>
        <authorList>
            <person name="Jiang Z."/>
        </authorList>
    </citation>
    <scope>NUCLEOTIDE SEQUENCE [LARGE SCALE GENOMIC DNA]</scope>
    <source>
        <strain evidence="3 5">DSM 100205</strain>
    </source>
</reference>
<comment type="caution">
    <text evidence="3">The sequence shown here is derived from an EMBL/GenBank/DDBJ whole genome shotgun (WGS) entry which is preliminary data.</text>
</comment>
<protein>
    <submittedName>
        <fullName evidence="3">Uncharacterized protein</fullName>
    </submittedName>
</protein>
<feature type="region of interest" description="Disordered" evidence="1">
    <location>
        <begin position="253"/>
        <end position="274"/>
    </location>
</feature>
<accession>A0A6P0H6T7</accession>
<evidence type="ECO:0000313" key="5">
    <source>
        <dbReference type="Proteomes" id="UP000471152"/>
    </source>
</evidence>
<dbReference type="Proteomes" id="UP000471152">
    <property type="component" value="Unassembled WGS sequence"/>
</dbReference>
<proteinExistence type="predicted"/>
<keyword evidence="4" id="KW-1185">Reference proteome</keyword>
<reference evidence="2 4" key="1">
    <citation type="submission" date="2020-01" db="EMBL/GenBank/DDBJ databases">
        <title>the WGS Modestobacter muralis CPCC 204518.</title>
        <authorList>
            <person name="Jiang Z."/>
        </authorList>
    </citation>
    <scope>NUCLEOTIDE SEQUENCE [LARGE SCALE GENOMIC DNA]</scope>
    <source>
        <strain evidence="2 4">DSM 100205</strain>
    </source>
</reference>
<dbReference type="InterPro" id="IPR021655">
    <property type="entry name" value="Put_metal-bd"/>
</dbReference>
<dbReference type="RefSeq" id="WP_163609641.1">
    <property type="nucleotide sequence ID" value="NZ_JAAGWB010000011.1"/>
</dbReference>
<dbReference type="EMBL" id="JAAGWB010000011">
    <property type="protein sequence ID" value="NEN49944.1"/>
    <property type="molecule type" value="Genomic_DNA"/>
</dbReference>
<evidence type="ECO:0000313" key="2">
    <source>
        <dbReference type="EMBL" id="NEK93177.1"/>
    </source>
</evidence>
<dbReference type="Gene3D" id="2.60.120.380">
    <property type="match status" value="1"/>
</dbReference>
<evidence type="ECO:0000313" key="3">
    <source>
        <dbReference type="EMBL" id="NEN49944.1"/>
    </source>
</evidence>
<dbReference type="Pfam" id="PF11617">
    <property type="entry name" value="Cu-binding_MopE"/>
    <property type="match status" value="1"/>
</dbReference>
<dbReference type="Proteomes" id="UP000468828">
    <property type="component" value="Unassembled WGS sequence"/>
</dbReference>
<dbReference type="AlphaFoldDB" id="A0A6P0H6T7"/>
<evidence type="ECO:0000313" key="4">
    <source>
        <dbReference type="Proteomes" id="UP000468828"/>
    </source>
</evidence>
<name>A0A6P0H6T7_9ACTN</name>
<sequence length="434" mass="45206">MDVSASLTTADVQANASRPAKSLSQAIRKNVSCSSGASATISGSIDIEPSFRFTAAWKLGRGTTAASFTGTVKQTAELSASIEGAAQCNLASTPLLAQPVRFNPITVNVGPVPVVLVPQLQLYLDARGDVKAALTTGARQEITASAGIQYTKGAGTRPTSNLRSGFTYTPPTVTATAHAEAGVSPQFSLLVYGLAGPQLDLRGYVRFDADISTSPWWTLSAGFSAGAQLVVPAFDLAIGDPSIINYNKVLARASTPPPATEPPVDLDSDDDGYPASTDCNDTAAGIHPGAQEVVNDGIDQDCDGADLIVGEGDIRVTLQWTSAPQENVDMDLHVTDPNGFTVYYGNRTSPEGGSLDRDDDVCGSSVNGQSVENAYWASGAPRGAYTVEVDEYGICSGGDPATWTLEVYVGGILIEQRSSVGEADPSANTFTFTY</sequence>